<feature type="coiled-coil region" evidence="1">
    <location>
        <begin position="196"/>
        <end position="239"/>
    </location>
</feature>
<dbReference type="SMART" id="SM00717">
    <property type="entry name" value="SANT"/>
    <property type="match status" value="1"/>
</dbReference>
<dbReference type="VEuPathDB" id="VectorBase:AALB000595"/>
<dbReference type="KEGG" id="aali:118460696"/>
<dbReference type="Pfam" id="PF13837">
    <property type="entry name" value="Myb_DNA-bind_4"/>
    <property type="match status" value="1"/>
</dbReference>
<feature type="compositionally biased region" description="Polar residues" evidence="2">
    <location>
        <begin position="288"/>
        <end position="297"/>
    </location>
</feature>
<reference evidence="3" key="2">
    <citation type="submission" date="2022-08" db="UniProtKB">
        <authorList>
            <consortium name="EnsemblMetazoa"/>
        </authorList>
    </citation>
    <scope>IDENTIFICATION</scope>
    <source>
        <strain evidence="3">STECLA/ALBI9_A</strain>
    </source>
</reference>
<protein>
    <submittedName>
        <fullName evidence="3">SANT domain-containing protein</fullName>
    </submittedName>
</protein>
<evidence type="ECO:0000313" key="3">
    <source>
        <dbReference type="EnsemblMetazoa" id="AALB000595-PA"/>
    </source>
</evidence>
<dbReference type="OrthoDB" id="7733210at2759"/>
<feature type="region of interest" description="Disordered" evidence="2">
    <location>
        <begin position="269"/>
        <end position="297"/>
    </location>
</feature>
<dbReference type="InterPro" id="IPR001005">
    <property type="entry name" value="SANT/Myb"/>
</dbReference>
<keyword evidence="1" id="KW-0175">Coiled coil</keyword>
<dbReference type="GeneID" id="118460696"/>
<dbReference type="EnsemblMetazoa" id="AALB000595-RA">
    <property type="protein sequence ID" value="AALB000595-PA"/>
    <property type="gene ID" value="AALB000595"/>
</dbReference>
<organism evidence="3 4">
    <name type="scientific">Anopheles albimanus</name>
    <name type="common">New world malaria mosquito</name>
    <dbReference type="NCBI Taxonomy" id="7167"/>
    <lineage>
        <taxon>Eukaryota</taxon>
        <taxon>Metazoa</taxon>
        <taxon>Ecdysozoa</taxon>
        <taxon>Arthropoda</taxon>
        <taxon>Hexapoda</taxon>
        <taxon>Insecta</taxon>
        <taxon>Pterygota</taxon>
        <taxon>Neoptera</taxon>
        <taxon>Endopterygota</taxon>
        <taxon>Diptera</taxon>
        <taxon>Nematocera</taxon>
        <taxon>Culicoidea</taxon>
        <taxon>Culicidae</taxon>
        <taxon>Anophelinae</taxon>
        <taxon>Anopheles</taxon>
    </lineage>
</organism>
<name>A0A182F2B4_ANOAL</name>
<dbReference type="RefSeq" id="XP_035781103.1">
    <property type="nucleotide sequence ID" value="XM_035925210.1"/>
</dbReference>
<sequence length="297" mass="33838">MSTMARRVRSWTDDETAELLNVVRTTGLDYLDGTQSNENGELFRHIEAEMKKSGTVRNRDAQQIELRWKTLKQGHERSKKLIEMKGKLPANTALCEFFNELEEIDDLIIGRSTESATHEFVEEIGIEAVTEQADEEYYADVVETDGFVAEEDSQDASIDENAVVIEEVVYDSQDGMIADATSATRSGTRNRPPARKKLTAENMDALVEKISKMQKEHNEQFYKRQMELVENEFEAFREKEREHLLQLKLDLGLLNGKYLQRIAKIAGGELAHEPEDAPINPTKRRKVSSNAATSKRK</sequence>
<evidence type="ECO:0000256" key="1">
    <source>
        <dbReference type="SAM" id="Coils"/>
    </source>
</evidence>
<evidence type="ECO:0000256" key="2">
    <source>
        <dbReference type="SAM" id="MobiDB-lite"/>
    </source>
</evidence>
<dbReference type="InterPro" id="IPR044822">
    <property type="entry name" value="Myb_DNA-bind_4"/>
</dbReference>
<dbReference type="Proteomes" id="UP000069272">
    <property type="component" value="Chromosome 2L"/>
</dbReference>
<proteinExistence type="predicted"/>
<dbReference type="Gene3D" id="1.10.10.60">
    <property type="entry name" value="Homeodomain-like"/>
    <property type="match status" value="1"/>
</dbReference>
<evidence type="ECO:0000313" key="4">
    <source>
        <dbReference type="Proteomes" id="UP000069272"/>
    </source>
</evidence>
<dbReference type="AlphaFoldDB" id="A0A182F2B4"/>
<dbReference type="VEuPathDB" id="VectorBase:AALB20_037769"/>
<keyword evidence="4" id="KW-1185">Reference proteome</keyword>
<reference evidence="3 4" key="1">
    <citation type="journal article" date="2017" name="G3 (Bethesda)">
        <title>The Physical Genome Mapping of Anopheles albimanus Corrected Scaffold Misassemblies and Identified Interarm Rearrangements in Genus Anopheles.</title>
        <authorList>
            <person name="Artemov G.N."/>
            <person name="Peery A.N."/>
            <person name="Jiang X."/>
            <person name="Tu Z."/>
            <person name="Stegniy V.N."/>
            <person name="Sharakhova M.V."/>
            <person name="Sharakhov I.V."/>
        </authorList>
    </citation>
    <scope>NUCLEOTIDE SEQUENCE [LARGE SCALE GENOMIC DNA]</scope>
    <source>
        <strain evidence="3 4">ALBI9_A</strain>
    </source>
</reference>
<accession>A0A182F2B4</accession>